<organism evidence="3 4">
    <name type="scientific">Phytophthora cactorum</name>
    <dbReference type="NCBI Taxonomy" id="29920"/>
    <lineage>
        <taxon>Eukaryota</taxon>
        <taxon>Sar</taxon>
        <taxon>Stramenopiles</taxon>
        <taxon>Oomycota</taxon>
        <taxon>Peronosporomycetes</taxon>
        <taxon>Peronosporales</taxon>
        <taxon>Peronosporaceae</taxon>
        <taxon>Phytophthora</taxon>
    </lineage>
</organism>
<sequence>MADRSGKSSKAGIGRRRRRRKRHGRGTMCFDCSSLYQDQAEAIGDVVLCPKCDEDASHYVEVVHLERPPPDPPPNPDLMNVTGELTDGFGIRDDGEDGVAELPRVVQGGRRVVCAVAMLSLIDRRFLKRLGRYSEPFEGRVNSSSGHRLRVRGWISLPVCLAEKEVPVKMIVADKLHVDAILGVDALGAFGAVIDVTERTWT</sequence>
<evidence type="ECO:0000313" key="3">
    <source>
        <dbReference type="EMBL" id="RAW34188.1"/>
    </source>
</evidence>
<evidence type="ECO:0000313" key="2">
    <source>
        <dbReference type="EMBL" id="KAG2947172.1"/>
    </source>
</evidence>
<dbReference type="Proteomes" id="UP000736787">
    <property type="component" value="Unassembled WGS sequence"/>
</dbReference>
<feature type="region of interest" description="Disordered" evidence="1">
    <location>
        <begin position="1"/>
        <end position="22"/>
    </location>
</feature>
<protein>
    <submittedName>
        <fullName evidence="3">Uncharacterized protein</fullName>
    </submittedName>
</protein>
<feature type="compositionally biased region" description="Basic residues" evidence="1">
    <location>
        <begin position="13"/>
        <end position="22"/>
    </location>
</feature>
<comment type="caution">
    <text evidence="3">The sequence shown here is derived from an EMBL/GenBank/DDBJ whole genome shotgun (WGS) entry which is preliminary data.</text>
</comment>
<dbReference type="VEuPathDB" id="FungiDB:PC110_g9465"/>
<dbReference type="AlphaFoldDB" id="A0A329SEW4"/>
<gene>
    <name evidence="3" type="ORF">PC110_g9465</name>
    <name evidence="2" type="ORF">PC117_g7023</name>
</gene>
<dbReference type="Gene3D" id="2.40.70.10">
    <property type="entry name" value="Acid Proteases"/>
    <property type="match status" value="1"/>
</dbReference>
<reference evidence="2" key="2">
    <citation type="submission" date="2018-10" db="EMBL/GenBank/DDBJ databases">
        <title>Effector identification in a new, highly contiguous assembly of the strawberry crown rot pathogen Phytophthora cactorum.</title>
        <authorList>
            <person name="Armitage A.D."/>
            <person name="Nellist C.F."/>
            <person name="Bates H."/>
            <person name="Vickerstaff R.J."/>
            <person name="Harrison R.J."/>
        </authorList>
    </citation>
    <scope>NUCLEOTIDE SEQUENCE</scope>
    <source>
        <strain evidence="2">4040</strain>
    </source>
</reference>
<evidence type="ECO:0000313" key="4">
    <source>
        <dbReference type="Proteomes" id="UP000251314"/>
    </source>
</evidence>
<proteinExistence type="predicted"/>
<dbReference type="InterPro" id="IPR021109">
    <property type="entry name" value="Peptidase_aspartic_dom_sf"/>
</dbReference>
<dbReference type="Proteomes" id="UP000251314">
    <property type="component" value="Unassembled WGS sequence"/>
</dbReference>
<keyword evidence="4" id="KW-1185">Reference proteome</keyword>
<evidence type="ECO:0000256" key="1">
    <source>
        <dbReference type="SAM" id="MobiDB-lite"/>
    </source>
</evidence>
<dbReference type="OrthoDB" id="145000at2759"/>
<reference evidence="3 4" key="1">
    <citation type="submission" date="2018-01" db="EMBL/GenBank/DDBJ databases">
        <title>Draft genome of the strawberry crown rot pathogen Phytophthora cactorum.</title>
        <authorList>
            <person name="Armitage A.D."/>
            <person name="Lysoe E."/>
            <person name="Nellist C.F."/>
            <person name="Harrison R.J."/>
            <person name="Brurberg M.B."/>
        </authorList>
    </citation>
    <scope>NUCLEOTIDE SEQUENCE [LARGE SCALE GENOMIC DNA]</scope>
    <source>
        <strain evidence="3 4">10300</strain>
    </source>
</reference>
<name>A0A329SEW4_9STRA</name>
<dbReference type="EMBL" id="RCMK01000139">
    <property type="protein sequence ID" value="KAG2947172.1"/>
    <property type="molecule type" value="Genomic_DNA"/>
</dbReference>
<accession>A0A329SEW4</accession>
<dbReference type="EMBL" id="MJFZ01000209">
    <property type="protein sequence ID" value="RAW34188.1"/>
    <property type="molecule type" value="Genomic_DNA"/>
</dbReference>